<evidence type="ECO:0000256" key="2">
    <source>
        <dbReference type="PROSITE-ProRule" id="PRU00169"/>
    </source>
</evidence>
<comment type="caution">
    <text evidence="5">The sequence shown here is derived from an EMBL/GenBank/DDBJ whole genome shotgun (WGS) entry which is preliminary data.</text>
</comment>
<dbReference type="Gene3D" id="3.40.50.2300">
    <property type="match status" value="1"/>
</dbReference>
<dbReference type="InterPro" id="IPR001789">
    <property type="entry name" value="Sig_transdc_resp-reg_receiver"/>
</dbReference>
<keyword evidence="1 2" id="KW-0597">Phosphoprotein</keyword>
<dbReference type="PANTHER" id="PTHR44591:SF23">
    <property type="entry name" value="CHEY SUBFAMILY"/>
    <property type="match status" value="1"/>
</dbReference>
<dbReference type="SUPFAM" id="SSF52172">
    <property type="entry name" value="CheY-like"/>
    <property type="match status" value="1"/>
</dbReference>
<proteinExistence type="predicted"/>
<dbReference type="PROSITE" id="PS50110">
    <property type="entry name" value="RESPONSE_REGULATORY"/>
    <property type="match status" value="1"/>
</dbReference>
<reference evidence="5" key="1">
    <citation type="journal article" date="2020" name="mSystems">
        <title>Genome- and Community-Level Interaction Insights into Carbon Utilization and Element Cycling Functions of Hydrothermarchaeota in Hydrothermal Sediment.</title>
        <authorList>
            <person name="Zhou Z."/>
            <person name="Liu Y."/>
            <person name="Xu W."/>
            <person name="Pan J."/>
            <person name="Luo Z.H."/>
            <person name="Li M."/>
        </authorList>
    </citation>
    <scope>NUCLEOTIDE SEQUENCE [LARGE SCALE GENOMIC DNA]</scope>
    <source>
        <strain evidence="5">SpSt-508</strain>
    </source>
</reference>
<evidence type="ECO:0000256" key="3">
    <source>
        <dbReference type="SAM" id="MobiDB-lite"/>
    </source>
</evidence>
<dbReference type="GO" id="GO:0000160">
    <property type="term" value="P:phosphorelay signal transduction system"/>
    <property type="evidence" value="ECO:0007669"/>
    <property type="project" value="InterPro"/>
</dbReference>
<feature type="region of interest" description="Disordered" evidence="3">
    <location>
        <begin position="139"/>
        <end position="162"/>
    </location>
</feature>
<dbReference type="EMBL" id="DSVQ01000012">
    <property type="protein sequence ID" value="HGT38944.1"/>
    <property type="molecule type" value="Genomic_DNA"/>
</dbReference>
<feature type="modified residue" description="4-aspartylphosphate" evidence="2">
    <location>
        <position position="66"/>
    </location>
</feature>
<name>A0A7C4QNE9_9PLAN</name>
<organism evidence="5">
    <name type="scientific">Schlesneria paludicola</name>
    <dbReference type="NCBI Taxonomy" id="360056"/>
    <lineage>
        <taxon>Bacteria</taxon>
        <taxon>Pseudomonadati</taxon>
        <taxon>Planctomycetota</taxon>
        <taxon>Planctomycetia</taxon>
        <taxon>Planctomycetales</taxon>
        <taxon>Planctomycetaceae</taxon>
        <taxon>Schlesneria</taxon>
    </lineage>
</organism>
<dbReference type="Pfam" id="PF00072">
    <property type="entry name" value="Response_reg"/>
    <property type="match status" value="1"/>
</dbReference>
<dbReference type="SMART" id="SM00448">
    <property type="entry name" value="REC"/>
    <property type="match status" value="1"/>
</dbReference>
<accession>A0A7C4QNE9</accession>
<feature type="domain" description="Response regulatory" evidence="4">
    <location>
        <begin position="17"/>
        <end position="133"/>
    </location>
</feature>
<evidence type="ECO:0000256" key="1">
    <source>
        <dbReference type="ARBA" id="ARBA00022553"/>
    </source>
</evidence>
<evidence type="ECO:0000259" key="4">
    <source>
        <dbReference type="PROSITE" id="PS50110"/>
    </source>
</evidence>
<dbReference type="InterPro" id="IPR050595">
    <property type="entry name" value="Bact_response_regulator"/>
</dbReference>
<protein>
    <submittedName>
        <fullName evidence="5">Response regulator</fullName>
    </submittedName>
</protein>
<evidence type="ECO:0000313" key="5">
    <source>
        <dbReference type="EMBL" id="HGT38944.1"/>
    </source>
</evidence>
<dbReference type="InterPro" id="IPR011006">
    <property type="entry name" value="CheY-like_superfamily"/>
</dbReference>
<dbReference type="CDD" id="cd17580">
    <property type="entry name" value="REC_2_DhkD-like"/>
    <property type="match status" value="1"/>
</dbReference>
<dbReference type="AlphaFoldDB" id="A0A7C4QNE9"/>
<sequence>MADRADAREVAPVRAPRVVIVEDHRDARDMLRWLLEEAGYDVHTAETGPTGLRCIREVRPRVAIVDISLPELDGYAVARAVRADSRLANTLLIALTGHGGEEDRQAAFAAGFQVHLAKPVDLGQLERTIRQLVAADLPPVVQSPNQGPGASRQPCAGPPEDL</sequence>
<gene>
    <name evidence="5" type="ORF">ENS64_06730</name>
</gene>
<dbReference type="PANTHER" id="PTHR44591">
    <property type="entry name" value="STRESS RESPONSE REGULATOR PROTEIN 1"/>
    <property type="match status" value="1"/>
</dbReference>